<evidence type="ECO:0000313" key="6">
    <source>
        <dbReference type="Proteomes" id="UP000051952"/>
    </source>
</evidence>
<evidence type="ECO:0000256" key="1">
    <source>
        <dbReference type="ARBA" id="ARBA00023136"/>
    </source>
</evidence>
<gene>
    <name evidence="5" type="ORF">BSAL_47145</name>
</gene>
<dbReference type="Pfam" id="PF05648">
    <property type="entry name" value="PEX11"/>
    <property type="match status" value="1"/>
</dbReference>
<evidence type="ECO:0000256" key="2">
    <source>
        <dbReference type="ARBA" id="ARBA00023140"/>
    </source>
</evidence>
<evidence type="ECO:0000256" key="4">
    <source>
        <dbReference type="SAM" id="MobiDB-lite"/>
    </source>
</evidence>
<keyword evidence="6" id="KW-1185">Reference proteome</keyword>
<name>A0A0S4JRR1_BODSA</name>
<dbReference type="EMBL" id="CYKH01002227">
    <property type="protein sequence ID" value="CUG94230.1"/>
    <property type="molecule type" value="Genomic_DNA"/>
</dbReference>
<evidence type="ECO:0008006" key="7">
    <source>
        <dbReference type="Google" id="ProtNLM"/>
    </source>
</evidence>
<keyword evidence="2" id="KW-0576">Peroxisome</keyword>
<accession>A0A0S4JRR1</accession>
<dbReference type="AlphaFoldDB" id="A0A0S4JRR1"/>
<sequence length="235" mass="26886">MTNMNCIESLDKYLQKSVGRDMLLKSIVYPMRLWAYHSKSPENAQILQQLILNIIDARMLSNAWKGIGAYLSGYRTAVSTEPGDVGYTQKNIMTHWKRERISWHYKFWKTMSLTCSAILEVIKIVNIQSKRRQLRRFVAQSPLTTSPSLQPTEFPAASQNTNDEDRDGELATAMRWSVLFLLRNIADMIVYYQWIESYKANKNVEYLCGFFSGAVGVWLVLRDSIAPKSIGGGKA</sequence>
<dbReference type="OrthoDB" id="270034at2759"/>
<keyword evidence="1" id="KW-0472">Membrane</keyword>
<protein>
    <recommendedName>
        <fullName evidence="7">Peroxisomal biogenesis factor 11</fullName>
    </recommendedName>
</protein>
<feature type="region of interest" description="Disordered" evidence="4">
    <location>
        <begin position="143"/>
        <end position="165"/>
    </location>
</feature>
<dbReference type="GO" id="GO:0005778">
    <property type="term" value="C:peroxisomal membrane"/>
    <property type="evidence" value="ECO:0007669"/>
    <property type="project" value="UniProtKB-SubCell"/>
</dbReference>
<feature type="compositionally biased region" description="Polar residues" evidence="4">
    <location>
        <begin position="143"/>
        <end position="161"/>
    </location>
</feature>
<proteinExistence type="predicted"/>
<dbReference type="OMA" id="VECRMLC"/>
<evidence type="ECO:0000256" key="3">
    <source>
        <dbReference type="ARBA" id="ARBA00046271"/>
    </source>
</evidence>
<dbReference type="Proteomes" id="UP000051952">
    <property type="component" value="Unassembled WGS sequence"/>
</dbReference>
<organism evidence="5 6">
    <name type="scientific">Bodo saltans</name>
    <name type="common">Flagellated protozoan</name>
    <dbReference type="NCBI Taxonomy" id="75058"/>
    <lineage>
        <taxon>Eukaryota</taxon>
        <taxon>Discoba</taxon>
        <taxon>Euglenozoa</taxon>
        <taxon>Kinetoplastea</taxon>
        <taxon>Metakinetoplastina</taxon>
        <taxon>Eubodonida</taxon>
        <taxon>Bodonidae</taxon>
        <taxon>Bodo</taxon>
    </lineage>
</organism>
<dbReference type="VEuPathDB" id="TriTrypDB:BSAL_47145"/>
<comment type="subcellular location">
    <subcellularLocation>
        <location evidence="3">Peroxisome membrane</location>
    </subcellularLocation>
</comment>
<evidence type="ECO:0000313" key="5">
    <source>
        <dbReference type="EMBL" id="CUG94230.1"/>
    </source>
</evidence>
<dbReference type="InterPro" id="IPR008733">
    <property type="entry name" value="PEX11"/>
</dbReference>
<dbReference type="GO" id="GO:0016559">
    <property type="term" value="P:peroxisome fission"/>
    <property type="evidence" value="ECO:0007669"/>
    <property type="project" value="InterPro"/>
</dbReference>
<reference evidence="6" key="1">
    <citation type="submission" date="2015-09" db="EMBL/GenBank/DDBJ databases">
        <authorList>
            <consortium name="Pathogen Informatics"/>
        </authorList>
    </citation>
    <scope>NUCLEOTIDE SEQUENCE [LARGE SCALE GENOMIC DNA]</scope>
    <source>
        <strain evidence="6">Lake Konstanz</strain>
    </source>
</reference>